<protein>
    <recommendedName>
        <fullName evidence="1">Small ubiquitin-related modifier</fullName>
        <shortName evidence="1">SUMO</shortName>
    </recommendedName>
</protein>
<dbReference type="SUPFAM" id="SSF54236">
    <property type="entry name" value="Ubiquitin-like"/>
    <property type="match status" value="1"/>
</dbReference>
<comment type="similarity">
    <text evidence="1">Belongs to the ubiquitin family. SUMO subfamily.</text>
</comment>
<feature type="domain" description="Ubiquitin-like" evidence="2">
    <location>
        <begin position="28"/>
        <end position="106"/>
    </location>
</feature>
<dbReference type="InterPro" id="IPR000626">
    <property type="entry name" value="Ubiquitin-like_dom"/>
</dbReference>
<dbReference type="InterPro" id="IPR029071">
    <property type="entry name" value="Ubiquitin-like_domsf"/>
</dbReference>
<organism evidence="3 4">
    <name type="scientific">Papaver atlanticum</name>
    <dbReference type="NCBI Taxonomy" id="357466"/>
    <lineage>
        <taxon>Eukaryota</taxon>
        <taxon>Viridiplantae</taxon>
        <taxon>Streptophyta</taxon>
        <taxon>Embryophyta</taxon>
        <taxon>Tracheophyta</taxon>
        <taxon>Spermatophyta</taxon>
        <taxon>Magnoliopsida</taxon>
        <taxon>Ranunculales</taxon>
        <taxon>Papaveraceae</taxon>
        <taxon>Papaveroideae</taxon>
        <taxon>Papaver</taxon>
    </lineage>
</organism>
<dbReference type="GO" id="GO:0005634">
    <property type="term" value="C:nucleus"/>
    <property type="evidence" value="ECO:0007669"/>
    <property type="project" value="UniProtKB-SubCell"/>
</dbReference>
<proteinExistence type="inferred from homology"/>
<keyword evidence="1" id="KW-0539">Nucleus</keyword>
<dbReference type="PANTHER" id="PTHR10562">
    <property type="entry name" value="SMALL UBIQUITIN-RELATED MODIFIER"/>
    <property type="match status" value="1"/>
</dbReference>
<dbReference type="Proteomes" id="UP001202328">
    <property type="component" value="Unassembled WGS sequence"/>
</dbReference>
<gene>
    <name evidence="3" type="ORF">MKW98_016877</name>
</gene>
<dbReference type="Gene3D" id="3.10.20.90">
    <property type="entry name" value="Phosphatidylinositol 3-kinase Catalytic Subunit, Chain A, domain 1"/>
    <property type="match status" value="1"/>
</dbReference>
<dbReference type="PROSITE" id="PS50053">
    <property type="entry name" value="UBIQUITIN_2"/>
    <property type="match status" value="1"/>
</dbReference>
<dbReference type="InterPro" id="IPR022617">
    <property type="entry name" value="Rad60/SUMO-like_dom"/>
</dbReference>
<evidence type="ECO:0000313" key="3">
    <source>
        <dbReference type="EMBL" id="KAI3960153.1"/>
    </source>
</evidence>
<comment type="caution">
    <text evidence="3">The sequence shown here is derived from an EMBL/GenBank/DDBJ whole genome shotgun (WGS) entry which is preliminary data.</text>
</comment>
<evidence type="ECO:0000256" key="1">
    <source>
        <dbReference type="RuleBase" id="RU361190"/>
    </source>
</evidence>
<evidence type="ECO:0000259" key="2">
    <source>
        <dbReference type="PROSITE" id="PS50053"/>
    </source>
</evidence>
<accession>A0AAD4TJY6</accession>
<comment type="subcellular location">
    <subcellularLocation>
        <location evidence="1">Nucleus</location>
    </subcellularLocation>
</comment>
<evidence type="ECO:0000313" key="4">
    <source>
        <dbReference type="Proteomes" id="UP001202328"/>
    </source>
</evidence>
<reference evidence="3" key="1">
    <citation type="submission" date="2022-04" db="EMBL/GenBank/DDBJ databases">
        <title>A functionally conserved STORR gene fusion in Papaver species that diverged 16.8 million years ago.</title>
        <authorList>
            <person name="Catania T."/>
        </authorList>
    </citation>
    <scope>NUCLEOTIDE SEQUENCE</scope>
    <source>
        <strain evidence="3">S-188037</strain>
    </source>
</reference>
<dbReference type="SMART" id="SM00213">
    <property type="entry name" value="UBQ"/>
    <property type="match status" value="1"/>
</dbReference>
<dbReference type="AlphaFoldDB" id="A0AAD4TJY6"/>
<dbReference type="Pfam" id="PF11976">
    <property type="entry name" value="Rad60-SLD"/>
    <property type="match status" value="1"/>
</dbReference>
<keyword evidence="1" id="KW-0833">Ubl conjugation pathway</keyword>
<sequence length="114" mass="13001">MSGAVPQEDIKPVIDQKQPPVVEKPTHINITVNRNDGKRETEVAFRIKRSSQFSKLINAYCEMQKVDVKTYRFLYDGKRLDQKQTPDELEMEDGDQIDVMLEMDGGRASGNGKN</sequence>
<name>A0AAD4TJY6_9MAGN</name>
<keyword evidence="4" id="KW-1185">Reference proteome</keyword>
<dbReference type="EMBL" id="JAJJMB010000948">
    <property type="protein sequence ID" value="KAI3960153.1"/>
    <property type="molecule type" value="Genomic_DNA"/>
</dbReference>